<proteinExistence type="predicted"/>
<organism evidence="3 4">
    <name type="scientific">Homoserinibacter gongjuensis</name>
    <dbReference type="NCBI Taxonomy" id="1162968"/>
    <lineage>
        <taxon>Bacteria</taxon>
        <taxon>Bacillati</taxon>
        <taxon>Actinomycetota</taxon>
        <taxon>Actinomycetes</taxon>
        <taxon>Micrococcales</taxon>
        <taxon>Microbacteriaceae</taxon>
        <taxon>Homoserinibacter</taxon>
    </lineage>
</organism>
<keyword evidence="4" id="KW-1185">Reference proteome</keyword>
<keyword evidence="2" id="KW-1133">Transmembrane helix</keyword>
<evidence type="ECO:0000256" key="1">
    <source>
        <dbReference type="SAM" id="MobiDB-lite"/>
    </source>
</evidence>
<comment type="caution">
    <text evidence="3">The sequence shown here is derived from an EMBL/GenBank/DDBJ whole genome shotgun (WGS) entry which is preliminary data.</text>
</comment>
<gene>
    <name evidence="3" type="ORF">GCM10025869_07840</name>
</gene>
<evidence type="ECO:0000256" key="2">
    <source>
        <dbReference type="SAM" id="Phobius"/>
    </source>
</evidence>
<name>A0ABQ6JPN7_9MICO</name>
<reference evidence="4" key="1">
    <citation type="journal article" date="2019" name="Int. J. Syst. Evol. Microbiol.">
        <title>The Global Catalogue of Microorganisms (GCM) 10K type strain sequencing project: providing services to taxonomists for standard genome sequencing and annotation.</title>
        <authorList>
            <consortium name="The Broad Institute Genomics Platform"/>
            <consortium name="The Broad Institute Genome Sequencing Center for Infectious Disease"/>
            <person name="Wu L."/>
            <person name="Ma J."/>
        </authorList>
    </citation>
    <scope>NUCLEOTIDE SEQUENCE [LARGE SCALE GENOMIC DNA]</scope>
    <source>
        <strain evidence="4">NBRC 108755</strain>
    </source>
</reference>
<keyword evidence="2" id="KW-0812">Transmembrane</keyword>
<accession>A0ABQ6JPN7</accession>
<dbReference type="Proteomes" id="UP001157069">
    <property type="component" value="Unassembled WGS sequence"/>
</dbReference>
<sequence>MSMGGGRGGAAGRVGSRDAEVQRAENASAPRIPNLLGRIGELFRPFAGQLVTTIVLVLISAGLGVLPRCSPNARSTRGCSRHPEARMCRC</sequence>
<dbReference type="EMBL" id="BSVA01000001">
    <property type="protein sequence ID" value="GMA90255.1"/>
    <property type="molecule type" value="Genomic_DNA"/>
</dbReference>
<evidence type="ECO:0000313" key="4">
    <source>
        <dbReference type="Proteomes" id="UP001157069"/>
    </source>
</evidence>
<feature type="compositionally biased region" description="Gly residues" evidence="1">
    <location>
        <begin position="1"/>
        <end position="12"/>
    </location>
</feature>
<feature type="transmembrane region" description="Helical" evidence="2">
    <location>
        <begin position="46"/>
        <end position="66"/>
    </location>
</feature>
<feature type="region of interest" description="Disordered" evidence="1">
    <location>
        <begin position="1"/>
        <end position="27"/>
    </location>
</feature>
<keyword evidence="2" id="KW-0472">Membrane</keyword>
<evidence type="ECO:0000313" key="3">
    <source>
        <dbReference type="EMBL" id="GMA90255.1"/>
    </source>
</evidence>
<protein>
    <submittedName>
        <fullName evidence="3">Uncharacterized protein</fullName>
    </submittedName>
</protein>